<feature type="chain" id="PRO_5004324407" evidence="3">
    <location>
        <begin position="24"/>
        <end position="211"/>
    </location>
</feature>
<evidence type="ECO:0000259" key="4">
    <source>
        <dbReference type="Pfam" id="PF03763"/>
    </source>
</evidence>
<dbReference type="ExpressionAtlas" id="Q9C797">
    <property type="expression patterns" value="baseline and differential"/>
</dbReference>
<keyword evidence="2" id="KW-0175">Coiled coil</keyword>
<evidence type="ECO:0000256" key="3">
    <source>
        <dbReference type="SAM" id="SignalP"/>
    </source>
</evidence>
<dbReference type="InterPro" id="IPR005516">
    <property type="entry name" value="Remorin_C"/>
</dbReference>
<dbReference type="AlphaFoldDB" id="Q9C797"/>
<evidence type="ECO:0000313" key="5">
    <source>
        <dbReference type="EMBL" id="AAG60092.1"/>
    </source>
</evidence>
<dbReference type="PANTHER" id="PTHR31471:SF97">
    <property type="entry name" value="REMORIN FAMILY PROTEIN"/>
    <property type="match status" value="1"/>
</dbReference>
<keyword evidence="3" id="KW-0732">Signal</keyword>
<name>Q9C797_ARATH</name>
<dbReference type="PhylomeDB" id="Q9C797"/>
<gene>
    <name evidence="5" type="primary">F10D13.2</name>
</gene>
<evidence type="ECO:0000256" key="1">
    <source>
        <dbReference type="ARBA" id="ARBA00005711"/>
    </source>
</evidence>
<sequence length="211" mass="24945">MKTNRNRPINILIVFFLLTTARAATRNWTNRTHRTVPKVQHAYYAYPHRSCESFSRPYARSMCIELERIHRSSRQPLFSPPPPPTEIDQSVMNESTVQRAKPEHMAAVVDQWKETEISKSRKKYEKLSEKIVSWEDKKRKKAKRKLHRTERSVEKTKLKATQRFRDENERIEIIVASARAHAYESRIKEELKVKEKANLMRTTGRKPSTCL</sequence>
<reference key="1">
    <citation type="journal article" date="2000" name="Nature">
        <title>Sequence and analysis of chromosome 1 of the plant Arabidopsis thaliana.</title>
        <authorList>
            <person name="Theologis A."/>
            <person name="Ecker J.R."/>
            <person name="Palm C.J."/>
            <person name="Federspiel N.A."/>
            <person name="Kaul S."/>
            <person name="White O."/>
            <person name="Alonso J."/>
            <person name="Altafi H."/>
            <person name="Araujo R."/>
            <person name="Bowman C.L."/>
            <person name="Brooks S.Y."/>
            <person name="Buehler E."/>
            <person name="Chan A."/>
            <person name="Chao Q."/>
            <person name="Chen H."/>
            <person name="Cheuk R.F."/>
            <person name="Chin C.W."/>
            <person name="Chung M.K."/>
            <person name="Conn L."/>
            <person name="Conway A.B."/>
            <person name="Conway A.R."/>
            <person name="Creasy T.H."/>
            <person name="Dewar K."/>
            <person name="Dunn P."/>
            <person name="Etgu P."/>
            <person name="Feldblyum T.V."/>
            <person name="Feng J."/>
            <person name="Fong B."/>
            <person name="Fujii C.Y."/>
            <person name="Gill J.E."/>
            <person name="Goldsmith A.D."/>
            <person name="Haas B."/>
            <person name="Hansen N.F."/>
            <person name="Hughes B."/>
            <person name="Huizar L."/>
            <person name="Hunter J.L."/>
            <person name="Jenkins J."/>
            <person name="Johnson-Hopson C."/>
            <person name="Khan S."/>
            <person name="Khaykin E."/>
            <person name="Kim C.J."/>
            <person name="Koo H.L."/>
            <person name="Kremenetskaia I."/>
            <person name="Kurtz D.B."/>
            <person name="Kwan A."/>
            <person name="Lam B."/>
            <person name="Langin-Hooper S."/>
            <person name="Lee A."/>
            <person name="Lee J.M."/>
            <person name="Lenz C.A."/>
            <person name="Li J.H."/>
            <person name="Li Y."/>
            <person name="Lin X."/>
            <person name="Liu S.X."/>
            <person name="Liu Z.A."/>
            <person name="Luros J.S."/>
            <person name="Maiti R."/>
            <person name="Marziali A."/>
            <person name="Militscher J."/>
            <person name="Miranda M."/>
            <person name="Nguyen M."/>
            <person name="Nierman W.C."/>
            <person name="Osborne B.I."/>
            <person name="Pai G."/>
            <person name="Peterson J."/>
            <person name="Pham P.K."/>
            <person name="Rizzo M."/>
            <person name="Rooney T."/>
            <person name="Rowley D."/>
            <person name="Sakano H."/>
            <person name="Salzberg S.L."/>
            <person name="Schwartz J.R."/>
            <person name="Shinn P."/>
            <person name="Southwick A.M."/>
            <person name="Sun H."/>
            <person name="Tallon L.J."/>
            <person name="Tambunga G."/>
            <person name="Toriumi M.J."/>
            <person name="Town C.D."/>
            <person name="Utterback T."/>
            <person name="Van Aken S."/>
            <person name="Vaysberg M."/>
            <person name="Vysotskaia V.S."/>
            <person name="Walker M."/>
            <person name="Wu D."/>
            <person name="Yu G."/>
            <person name="Fraser C.M."/>
            <person name="Venter J.C."/>
            <person name="Davis R.W."/>
        </authorList>
    </citation>
    <scope>NUCLEOTIDE SEQUENCE [LARGE SCALE GENOMIC DNA]</scope>
    <source>
        <strain>cv. Columbia</strain>
    </source>
</reference>
<comment type="similarity">
    <text evidence="1">Belongs to the remorin family.</text>
</comment>
<dbReference type="PANTHER" id="PTHR31471">
    <property type="entry name" value="OS02G0116800 PROTEIN"/>
    <property type="match status" value="1"/>
</dbReference>
<reference evidence="5" key="2">
    <citation type="submission" date="2001-01" db="EMBL/GenBank/DDBJ databases">
        <title>Arabidopsis thaliana chromosome 1 BAC F10D13 genomic sequence.</title>
        <authorList>
            <person name="Lin X."/>
            <person name="Kaul S."/>
            <person name="Town C.D."/>
            <person name="Benito M."/>
            <person name="Creasy T.H."/>
            <person name="Haas B.J."/>
            <person name="Wu D."/>
            <person name="Maiti R."/>
            <person name="Ronning C.M."/>
            <person name="Koo H."/>
            <person name="Fujii C.Y."/>
            <person name="Utterback T.R."/>
            <person name="Barnstead M.E."/>
            <person name="Bowman C.L."/>
            <person name="White O."/>
            <person name="Nierman W.C."/>
            <person name="Fraser C.M."/>
        </authorList>
    </citation>
    <scope>NUCLEOTIDE SEQUENCE</scope>
</reference>
<dbReference type="Pfam" id="PF03763">
    <property type="entry name" value="Remorin_C"/>
    <property type="match status" value="1"/>
</dbReference>
<organism evidence="5">
    <name type="scientific">Arabidopsis thaliana</name>
    <name type="common">Mouse-ear cress</name>
    <dbReference type="NCBI Taxonomy" id="3702"/>
    <lineage>
        <taxon>Eukaryota</taxon>
        <taxon>Viridiplantae</taxon>
        <taxon>Streptophyta</taxon>
        <taxon>Embryophyta</taxon>
        <taxon>Tracheophyta</taxon>
        <taxon>Spermatophyta</taxon>
        <taxon>Magnoliopsida</taxon>
        <taxon>eudicotyledons</taxon>
        <taxon>Gunneridae</taxon>
        <taxon>Pentapetalae</taxon>
        <taxon>rosids</taxon>
        <taxon>malvids</taxon>
        <taxon>Brassicales</taxon>
        <taxon>Brassicaceae</taxon>
        <taxon>Camelineae</taxon>
        <taxon>Arabidopsis</taxon>
    </lineage>
</organism>
<protein>
    <submittedName>
        <fullName evidence="5">Uncharacterized protein F10D13.2</fullName>
    </submittedName>
</protein>
<dbReference type="TAIR" id="AT1G69320"/>
<evidence type="ECO:0000256" key="2">
    <source>
        <dbReference type="SAM" id="Coils"/>
    </source>
</evidence>
<accession>Q9C797</accession>
<proteinExistence type="inferred from homology"/>
<feature type="signal peptide" evidence="3">
    <location>
        <begin position="1"/>
        <end position="23"/>
    </location>
</feature>
<feature type="coiled-coil region" evidence="2">
    <location>
        <begin position="117"/>
        <end position="159"/>
    </location>
</feature>
<dbReference type="EMBL" id="AC073178">
    <property type="protein sequence ID" value="AAG60092.1"/>
    <property type="molecule type" value="Genomic_DNA"/>
</dbReference>
<feature type="domain" description="Remorin C-terminal" evidence="4">
    <location>
        <begin position="105"/>
        <end position="208"/>
    </location>
</feature>